<keyword evidence="4" id="KW-1185">Reference proteome</keyword>
<protein>
    <submittedName>
        <fullName evidence="3">TATA element modulatory factor 1 TATA binding protein</fullName>
    </submittedName>
</protein>
<sequence length="114" mass="12650">MEKLQGALRAKEREAAHLQRRAAAAETERDALADEVAALGRRSAELEAALSTLPDTVEQAQELARKNNVLLELLGEKEEEVEQLLEDLEESRAAYKTQLEELMQQVQAQHASAS</sequence>
<proteinExistence type="predicted"/>
<dbReference type="Proteomes" id="UP000664859">
    <property type="component" value="Unassembled WGS sequence"/>
</dbReference>
<dbReference type="PANTHER" id="PTHR46515">
    <property type="entry name" value="TATA ELEMENT MODULATORY FACTOR TMF1"/>
    <property type="match status" value="1"/>
</dbReference>
<comment type="caution">
    <text evidence="3">The sequence shown here is derived from an EMBL/GenBank/DDBJ whole genome shotgun (WGS) entry which is preliminary data.</text>
</comment>
<dbReference type="Pfam" id="PF12325">
    <property type="entry name" value="TMF_TATA_bd"/>
    <property type="match status" value="1"/>
</dbReference>
<accession>A0A835ZDC3</accession>
<organism evidence="3 4">
    <name type="scientific">Tribonema minus</name>
    <dbReference type="NCBI Taxonomy" id="303371"/>
    <lineage>
        <taxon>Eukaryota</taxon>
        <taxon>Sar</taxon>
        <taxon>Stramenopiles</taxon>
        <taxon>Ochrophyta</taxon>
        <taxon>PX clade</taxon>
        <taxon>Xanthophyceae</taxon>
        <taxon>Tribonematales</taxon>
        <taxon>Tribonemataceae</taxon>
        <taxon>Tribonema</taxon>
    </lineage>
</organism>
<feature type="coiled-coil region" evidence="1">
    <location>
        <begin position="1"/>
        <end position="105"/>
    </location>
</feature>
<gene>
    <name evidence="3" type="ORF">JKP88DRAFT_231556</name>
</gene>
<dbReference type="InterPro" id="IPR052602">
    <property type="entry name" value="Growth_transcription_reg"/>
</dbReference>
<dbReference type="InterPro" id="IPR022091">
    <property type="entry name" value="TMF_TATA-bd"/>
</dbReference>
<feature type="domain" description="TATA element modulatory factor 1 TATA binding" evidence="2">
    <location>
        <begin position="1"/>
        <end position="102"/>
    </location>
</feature>
<reference evidence="3" key="1">
    <citation type="submission" date="2021-02" db="EMBL/GenBank/DDBJ databases">
        <title>First Annotated Genome of the Yellow-green Alga Tribonema minus.</title>
        <authorList>
            <person name="Mahan K.M."/>
        </authorList>
    </citation>
    <scope>NUCLEOTIDE SEQUENCE</scope>
    <source>
        <strain evidence="3">UTEX B ZZ1240</strain>
    </source>
</reference>
<dbReference type="GO" id="GO:0005783">
    <property type="term" value="C:endoplasmic reticulum"/>
    <property type="evidence" value="ECO:0007669"/>
    <property type="project" value="TreeGrafter"/>
</dbReference>
<dbReference type="AlphaFoldDB" id="A0A835ZDC3"/>
<dbReference type="EMBL" id="JAFCMP010000025">
    <property type="protein sequence ID" value="KAG5190906.1"/>
    <property type="molecule type" value="Genomic_DNA"/>
</dbReference>
<dbReference type="PANTHER" id="PTHR46515:SF1">
    <property type="entry name" value="TATA ELEMENT MODULATORY FACTOR"/>
    <property type="match status" value="1"/>
</dbReference>
<keyword evidence="1" id="KW-0175">Coiled coil</keyword>
<dbReference type="GO" id="GO:0005794">
    <property type="term" value="C:Golgi apparatus"/>
    <property type="evidence" value="ECO:0007669"/>
    <property type="project" value="TreeGrafter"/>
</dbReference>
<evidence type="ECO:0000259" key="2">
    <source>
        <dbReference type="Pfam" id="PF12325"/>
    </source>
</evidence>
<evidence type="ECO:0000313" key="4">
    <source>
        <dbReference type="Proteomes" id="UP000664859"/>
    </source>
</evidence>
<evidence type="ECO:0000313" key="3">
    <source>
        <dbReference type="EMBL" id="KAG5190906.1"/>
    </source>
</evidence>
<name>A0A835ZDC3_9STRA</name>
<evidence type="ECO:0000256" key="1">
    <source>
        <dbReference type="SAM" id="Coils"/>
    </source>
</evidence>